<sequence length="172" mass="18974">SAVNVINQELISKLKIPTSPCVPAINITTTDNGSIGSGITAITQPITLHIGLFHNETINFYVVPSCKYEVILGHPWLAIHDPVISWNQGELIQRVESPEVQTQTTLPPVYAAYSEVFSKSKATRLPPHRPWDCAIDLLPNMSPPKSKIYPLSHPETQAMETYIEEALASGYI</sequence>
<dbReference type="Proteomes" id="UP001529510">
    <property type="component" value="Unassembled WGS sequence"/>
</dbReference>
<organism evidence="1 2">
    <name type="scientific">Cirrhinus mrigala</name>
    <name type="common">Mrigala</name>
    <dbReference type="NCBI Taxonomy" id="683832"/>
    <lineage>
        <taxon>Eukaryota</taxon>
        <taxon>Metazoa</taxon>
        <taxon>Chordata</taxon>
        <taxon>Craniata</taxon>
        <taxon>Vertebrata</taxon>
        <taxon>Euteleostomi</taxon>
        <taxon>Actinopterygii</taxon>
        <taxon>Neopterygii</taxon>
        <taxon>Teleostei</taxon>
        <taxon>Ostariophysi</taxon>
        <taxon>Cypriniformes</taxon>
        <taxon>Cyprinidae</taxon>
        <taxon>Labeoninae</taxon>
        <taxon>Labeonini</taxon>
        <taxon>Cirrhinus</taxon>
    </lineage>
</organism>
<evidence type="ECO:0000313" key="1">
    <source>
        <dbReference type="EMBL" id="KAL0181745.1"/>
    </source>
</evidence>
<proteinExistence type="predicted"/>
<dbReference type="SUPFAM" id="SSF56672">
    <property type="entry name" value="DNA/RNA polymerases"/>
    <property type="match status" value="1"/>
</dbReference>
<reference evidence="1 2" key="1">
    <citation type="submission" date="2024-05" db="EMBL/GenBank/DDBJ databases">
        <title>Genome sequencing and assembly of Indian major carp, Cirrhinus mrigala (Hamilton, 1822).</title>
        <authorList>
            <person name="Mohindra V."/>
            <person name="Chowdhury L.M."/>
            <person name="Lal K."/>
            <person name="Jena J.K."/>
        </authorList>
    </citation>
    <scope>NUCLEOTIDE SEQUENCE [LARGE SCALE GENOMIC DNA]</scope>
    <source>
        <strain evidence="1">CM1030</strain>
        <tissue evidence="1">Blood</tissue>
    </source>
</reference>
<dbReference type="InterPro" id="IPR043502">
    <property type="entry name" value="DNA/RNA_pol_sf"/>
</dbReference>
<dbReference type="CDD" id="cd00303">
    <property type="entry name" value="retropepsin_like"/>
    <property type="match status" value="1"/>
</dbReference>
<dbReference type="PANTHER" id="PTHR15503:SF22">
    <property type="entry name" value="TRANSPOSON TY3-I GAG POLYPROTEIN"/>
    <property type="match status" value="1"/>
</dbReference>
<evidence type="ECO:0000313" key="2">
    <source>
        <dbReference type="Proteomes" id="UP001529510"/>
    </source>
</evidence>
<dbReference type="EMBL" id="JAMKFB020000011">
    <property type="protein sequence ID" value="KAL0181745.1"/>
    <property type="molecule type" value="Genomic_DNA"/>
</dbReference>
<dbReference type="InterPro" id="IPR032567">
    <property type="entry name" value="RTL1-rel"/>
</dbReference>
<dbReference type="AlphaFoldDB" id="A0ABD0Q6P2"/>
<dbReference type="Gene3D" id="2.40.70.10">
    <property type="entry name" value="Acid Proteases"/>
    <property type="match status" value="1"/>
</dbReference>
<name>A0ABD0Q6P2_CIRMR</name>
<feature type="non-terminal residue" evidence="1">
    <location>
        <position position="1"/>
    </location>
</feature>
<keyword evidence="2" id="KW-1185">Reference proteome</keyword>
<gene>
    <name evidence="1" type="ORF">M9458_024151</name>
</gene>
<dbReference type="PANTHER" id="PTHR15503">
    <property type="entry name" value="LDOC1 RELATED"/>
    <property type="match status" value="1"/>
</dbReference>
<protein>
    <submittedName>
        <fullName evidence="1">Uncharacterized protein</fullName>
    </submittedName>
</protein>
<comment type="caution">
    <text evidence="1">The sequence shown here is derived from an EMBL/GenBank/DDBJ whole genome shotgun (WGS) entry which is preliminary data.</text>
</comment>
<accession>A0ABD0Q6P2</accession>
<dbReference type="InterPro" id="IPR021109">
    <property type="entry name" value="Peptidase_aspartic_dom_sf"/>
</dbReference>